<evidence type="ECO:0000256" key="1">
    <source>
        <dbReference type="SAM" id="MobiDB-lite"/>
    </source>
</evidence>
<dbReference type="EMBL" id="JAPWTK010000213">
    <property type="protein sequence ID" value="KAJ8945551.1"/>
    <property type="molecule type" value="Genomic_DNA"/>
</dbReference>
<evidence type="ECO:0008006" key="4">
    <source>
        <dbReference type="Google" id="ProtNLM"/>
    </source>
</evidence>
<name>A0AAV8Y2V3_9CUCU</name>
<organism evidence="2 3">
    <name type="scientific">Aromia moschata</name>
    <dbReference type="NCBI Taxonomy" id="1265417"/>
    <lineage>
        <taxon>Eukaryota</taxon>
        <taxon>Metazoa</taxon>
        <taxon>Ecdysozoa</taxon>
        <taxon>Arthropoda</taxon>
        <taxon>Hexapoda</taxon>
        <taxon>Insecta</taxon>
        <taxon>Pterygota</taxon>
        <taxon>Neoptera</taxon>
        <taxon>Endopterygota</taxon>
        <taxon>Coleoptera</taxon>
        <taxon>Polyphaga</taxon>
        <taxon>Cucujiformia</taxon>
        <taxon>Chrysomeloidea</taxon>
        <taxon>Cerambycidae</taxon>
        <taxon>Cerambycinae</taxon>
        <taxon>Callichromatini</taxon>
        <taxon>Aromia</taxon>
    </lineage>
</organism>
<comment type="caution">
    <text evidence="2">The sequence shown here is derived from an EMBL/GenBank/DDBJ whole genome shotgun (WGS) entry which is preliminary data.</text>
</comment>
<dbReference type="AlphaFoldDB" id="A0AAV8Y2V3"/>
<proteinExistence type="predicted"/>
<feature type="region of interest" description="Disordered" evidence="1">
    <location>
        <begin position="214"/>
        <end position="233"/>
    </location>
</feature>
<feature type="compositionally biased region" description="Basic and acidic residues" evidence="1">
    <location>
        <begin position="214"/>
        <end position="223"/>
    </location>
</feature>
<accession>A0AAV8Y2V3</accession>
<sequence>MLNIRIPNAGLVGYANDLVAVVTAPDKAALEDRDNRALRTILSTAEEMGVTIAPQKTEAIVARGRRKVLSATFKAKERRIDTRETMKIAGGPAQKTRRILAASVYSVVLYAAPAWSEAMQKQCYRKKLGSIQRKVNIRVTQAYRTASSAALCVVAGYPPIEMMVERSARIYREGRSQERDINDDILRRWQALWTNESRGEWTRSLIPRYPAMDNKEGFRRDGLPGHPVPHGTR</sequence>
<reference evidence="2" key="1">
    <citation type="journal article" date="2023" name="Insect Mol. Biol.">
        <title>Genome sequencing provides insights into the evolution of gene families encoding plant cell wall-degrading enzymes in longhorned beetles.</title>
        <authorList>
            <person name="Shin N.R."/>
            <person name="Okamura Y."/>
            <person name="Kirsch R."/>
            <person name="Pauchet Y."/>
        </authorList>
    </citation>
    <scope>NUCLEOTIDE SEQUENCE</scope>
    <source>
        <strain evidence="2">AMC_N1</strain>
    </source>
</reference>
<evidence type="ECO:0000313" key="2">
    <source>
        <dbReference type="EMBL" id="KAJ8945551.1"/>
    </source>
</evidence>
<evidence type="ECO:0000313" key="3">
    <source>
        <dbReference type="Proteomes" id="UP001162162"/>
    </source>
</evidence>
<keyword evidence="3" id="KW-1185">Reference proteome</keyword>
<dbReference type="Proteomes" id="UP001162162">
    <property type="component" value="Unassembled WGS sequence"/>
</dbReference>
<protein>
    <recommendedName>
        <fullName evidence="4">Reverse transcriptase domain-containing protein</fullName>
    </recommendedName>
</protein>
<gene>
    <name evidence="2" type="ORF">NQ318_020397</name>
</gene>